<dbReference type="AlphaFoldDB" id="A0A010RVT2"/>
<gene>
    <name evidence="3" type="ORF">HK44_021895</name>
</gene>
<keyword evidence="1" id="KW-0472">Membrane</keyword>
<dbReference type="HOGENOM" id="CLU_618007_0_0_6"/>
<keyword evidence="1" id="KW-1133">Transmembrane helix</keyword>
<dbReference type="PROSITE" id="PS50234">
    <property type="entry name" value="VWFA"/>
    <property type="match status" value="1"/>
</dbReference>
<proteinExistence type="predicted"/>
<feature type="transmembrane region" description="Helical" evidence="1">
    <location>
        <begin position="20"/>
        <end position="44"/>
    </location>
</feature>
<accession>A0A010RVT2</accession>
<name>A0A010RVT2_PSEFL</name>
<keyword evidence="1" id="KW-0812">Transmembrane</keyword>
<evidence type="ECO:0000259" key="2">
    <source>
        <dbReference type="PROSITE" id="PS50234"/>
    </source>
</evidence>
<dbReference type="Proteomes" id="UP000022611">
    <property type="component" value="Unassembled WGS sequence"/>
</dbReference>
<dbReference type="InterPro" id="IPR028087">
    <property type="entry name" value="Tad_N"/>
</dbReference>
<evidence type="ECO:0000313" key="3">
    <source>
        <dbReference type="EMBL" id="EXF96331.1"/>
    </source>
</evidence>
<evidence type="ECO:0000256" key="1">
    <source>
        <dbReference type="SAM" id="Phobius"/>
    </source>
</evidence>
<comment type="caution">
    <text evidence="3">The sequence shown here is derived from an EMBL/GenBank/DDBJ whole genome shotgun (WGS) entry which is preliminary data.</text>
</comment>
<dbReference type="eggNOG" id="COG4655">
    <property type="taxonomic scope" value="Bacteria"/>
</dbReference>
<organism evidence="3 4">
    <name type="scientific">Pseudomonas fluorescens HK44</name>
    <dbReference type="NCBI Taxonomy" id="1042209"/>
    <lineage>
        <taxon>Bacteria</taxon>
        <taxon>Pseudomonadati</taxon>
        <taxon>Pseudomonadota</taxon>
        <taxon>Gammaproteobacteria</taxon>
        <taxon>Pseudomonadales</taxon>
        <taxon>Pseudomonadaceae</taxon>
        <taxon>Pseudomonas</taxon>
    </lineage>
</organism>
<evidence type="ECO:0000313" key="4">
    <source>
        <dbReference type="Proteomes" id="UP000022611"/>
    </source>
</evidence>
<protein>
    <recommendedName>
        <fullName evidence="2">VWFA domain-containing protein</fullName>
    </recommendedName>
</protein>
<reference evidence="3 4" key="1">
    <citation type="journal article" date="2011" name="J. Bacteriol.">
        <title>Draft genome sequence of the polycyclic aromatic hydrocarbon-degrading, genetically engineered bioluminescent bioreporter Pseudomonas fluorescens HK44.</title>
        <authorList>
            <person name="Chauhan A."/>
            <person name="Layton A.C."/>
            <person name="Williams D.E."/>
            <person name="Smartt A.E."/>
            <person name="Ripp S."/>
            <person name="Karpinets T.V."/>
            <person name="Brown S.D."/>
            <person name="Sayler G.S."/>
        </authorList>
    </citation>
    <scope>NUCLEOTIDE SEQUENCE [LARGE SCALE GENOMIC DNA]</scope>
    <source>
        <strain evidence="3 4">HK44</strain>
    </source>
</reference>
<dbReference type="InterPro" id="IPR036465">
    <property type="entry name" value="vWFA_dom_sf"/>
</dbReference>
<dbReference type="InterPro" id="IPR002035">
    <property type="entry name" value="VWF_A"/>
</dbReference>
<dbReference type="Gene3D" id="3.40.50.410">
    <property type="entry name" value="von Willebrand factor, type A domain"/>
    <property type="match status" value="1"/>
</dbReference>
<dbReference type="EMBL" id="AFOY02000004">
    <property type="protein sequence ID" value="EXF96331.1"/>
    <property type="molecule type" value="Genomic_DNA"/>
</dbReference>
<dbReference type="SMART" id="SM00327">
    <property type="entry name" value="VWA"/>
    <property type="match status" value="1"/>
</dbReference>
<feature type="domain" description="VWFA" evidence="2">
    <location>
        <begin position="165"/>
        <end position="428"/>
    </location>
</feature>
<dbReference type="SUPFAM" id="SSF53300">
    <property type="entry name" value="vWA-like"/>
    <property type="match status" value="1"/>
</dbReference>
<dbReference type="Pfam" id="PF13400">
    <property type="entry name" value="Tad"/>
    <property type="match status" value="1"/>
</dbReference>
<sequence>MSRMSDRQQTMGHQRGSVVILVAISMAVLLGFVALSVDAGYVLYNQKRLQAATDAAALAGAADLWNFPFATAQTNAKTYSAHLAAQGNNPFPSGVTVSPATITGLQLVNAQLPAAGAVSKFNGIQVVQQATVPLYFSQVFGIASMQITASSKAAAGGGAVPTKYNVIILLDTTGSMNTTDANCLGANGKAMTRLQCAQQAALTLISNLTNAGDNVGLMTYPPLAASTNFSCGSKQSIASSYSAVAPGFVTSGATYQVSGLSSGFLKNGQVNTTSSIAQALGVGGCGGIQAIGGLGTYFTQAISSAQAALLNMSQGQSPPGQDVIVLMSDGDASSSQAQLGNTYKSQYGTECKAAVTAANTVKQTSTLIYSVAYIGGGSTSAPCSDGSSDLTPCNTMQQIASGPSYFFSDTCPNAAGGSVNLNTAFKTISYALTKPRLIPPNAL</sequence>
<dbReference type="PATRIC" id="fig|1042209.11.peg.915"/>